<name>A0A5N7DQF6_9EURO</name>
<dbReference type="InterPro" id="IPR012951">
    <property type="entry name" value="BBE"/>
</dbReference>
<feature type="domain" description="Berberine/berberine-like" evidence="1">
    <location>
        <begin position="57"/>
        <end position="94"/>
    </location>
</feature>
<gene>
    <name evidence="2" type="ORF">BDV37DRAFT_279517</name>
</gene>
<organism evidence="2 3">
    <name type="scientific">Aspergillus pseudonomiae</name>
    <dbReference type="NCBI Taxonomy" id="1506151"/>
    <lineage>
        <taxon>Eukaryota</taxon>
        <taxon>Fungi</taxon>
        <taxon>Dikarya</taxon>
        <taxon>Ascomycota</taxon>
        <taxon>Pezizomycotina</taxon>
        <taxon>Eurotiomycetes</taxon>
        <taxon>Eurotiomycetidae</taxon>
        <taxon>Eurotiales</taxon>
        <taxon>Aspergillaceae</taxon>
        <taxon>Aspergillus</taxon>
        <taxon>Aspergillus subgen. Circumdati</taxon>
    </lineage>
</organism>
<evidence type="ECO:0000313" key="3">
    <source>
        <dbReference type="Proteomes" id="UP000325579"/>
    </source>
</evidence>
<sequence length="126" mass="14340">MKLNIFTNHWLHPKPALTCFLARSPPAPNQMEHFANDVLGIWRKPCPEAGVYTSKVNIVEPNFHQSFYGSNYERLYQLKQSYDASGLFYALTGVGSENWTVKNRDGLPDQNGLSRLVWSVHLSPSM</sequence>
<reference evidence="2 3" key="1">
    <citation type="submission" date="2019-04" db="EMBL/GenBank/DDBJ databases">
        <authorList>
            <consortium name="DOE Joint Genome Institute"/>
            <person name="Mondo S."/>
            <person name="Kjaerbolling I."/>
            <person name="Vesth T."/>
            <person name="Frisvad J.C."/>
            <person name="Nybo J.L."/>
            <person name="Theobald S."/>
            <person name="Kildgaard S."/>
            <person name="Isbrandt T."/>
            <person name="Kuo A."/>
            <person name="Sato A."/>
            <person name="Lyhne E.K."/>
            <person name="Kogle M.E."/>
            <person name="Wiebenga A."/>
            <person name="Kun R.S."/>
            <person name="Lubbers R.J."/>
            <person name="Makela M.R."/>
            <person name="Barry K."/>
            <person name="Chovatia M."/>
            <person name="Clum A."/>
            <person name="Daum C."/>
            <person name="Haridas S."/>
            <person name="He G."/>
            <person name="LaButti K."/>
            <person name="Lipzen A."/>
            <person name="Riley R."/>
            <person name="Salamov A."/>
            <person name="Simmons B.A."/>
            <person name="Magnuson J.K."/>
            <person name="Henrissat B."/>
            <person name="Mortensen U.H."/>
            <person name="Larsen T.O."/>
            <person name="Devries R.P."/>
            <person name="Grigoriev I.V."/>
            <person name="Machida M."/>
            <person name="Baker S.E."/>
            <person name="Andersen M.R."/>
            <person name="Cantor M.N."/>
            <person name="Hua S.X."/>
        </authorList>
    </citation>
    <scope>NUCLEOTIDE SEQUENCE [LARGE SCALE GENOMIC DNA]</scope>
    <source>
        <strain evidence="2 3">CBS 119388</strain>
    </source>
</reference>
<dbReference type="GO" id="GO:0016491">
    <property type="term" value="F:oxidoreductase activity"/>
    <property type="evidence" value="ECO:0007669"/>
    <property type="project" value="InterPro"/>
</dbReference>
<accession>A0A5N7DQF6</accession>
<proteinExistence type="predicted"/>
<dbReference type="GO" id="GO:0050660">
    <property type="term" value="F:flavin adenine dinucleotide binding"/>
    <property type="evidence" value="ECO:0007669"/>
    <property type="project" value="InterPro"/>
</dbReference>
<protein>
    <recommendedName>
        <fullName evidence="1">Berberine/berberine-like domain-containing protein</fullName>
    </recommendedName>
</protein>
<dbReference type="Proteomes" id="UP000325579">
    <property type="component" value="Unassembled WGS sequence"/>
</dbReference>
<dbReference type="EMBL" id="ML736746">
    <property type="protein sequence ID" value="KAE8407728.1"/>
    <property type="molecule type" value="Genomic_DNA"/>
</dbReference>
<dbReference type="Pfam" id="PF08031">
    <property type="entry name" value="BBE"/>
    <property type="match status" value="1"/>
</dbReference>
<keyword evidence="3" id="KW-1185">Reference proteome</keyword>
<dbReference type="OrthoDB" id="9983560at2759"/>
<evidence type="ECO:0000313" key="2">
    <source>
        <dbReference type="EMBL" id="KAE8407728.1"/>
    </source>
</evidence>
<dbReference type="AlphaFoldDB" id="A0A5N7DQF6"/>
<dbReference type="RefSeq" id="XP_031945047.1">
    <property type="nucleotide sequence ID" value="XM_032086348.1"/>
</dbReference>
<evidence type="ECO:0000259" key="1">
    <source>
        <dbReference type="Pfam" id="PF08031"/>
    </source>
</evidence>
<dbReference type="GeneID" id="43671039"/>